<organism evidence="2 3">
    <name type="scientific">Clostridium formicaceticum</name>
    <dbReference type="NCBI Taxonomy" id="1497"/>
    <lineage>
        <taxon>Bacteria</taxon>
        <taxon>Bacillati</taxon>
        <taxon>Bacillota</taxon>
        <taxon>Clostridia</taxon>
        <taxon>Eubacteriales</taxon>
        <taxon>Clostridiaceae</taxon>
        <taxon>Clostridium</taxon>
    </lineage>
</organism>
<proteinExistence type="predicted"/>
<keyword evidence="1" id="KW-1133">Transmembrane helix</keyword>
<feature type="transmembrane region" description="Helical" evidence="1">
    <location>
        <begin position="6"/>
        <end position="23"/>
    </location>
</feature>
<evidence type="ECO:0000313" key="3">
    <source>
        <dbReference type="Proteomes" id="UP000192478"/>
    </source>
</evidence>
<protein>
    <submittedName>
        <fullName evidence="2">Uncharacterized protein</fullName>
    </submittedName>
</protein>
<dbReference type="EMBL" id="CP020559">
    <property type="protein sequence ID" value="ARE87195.1"/>
    <property type="molecule type" value="Genomic_DNA"/>
</dbReference>
<evidence type="ECO:0000256" key="1">
    <source>
        <dbReference type="SAM" id="Phobius"/>
    </source>
</evidence>
<keyword evidence="1" id="KW-0812">Transmembrane</keyword>
<dbReference type="AlphaFoldDB" id="A0AAC9WH01"/>
<name>A0AAC9WH01_9CLOT</name>
<dbReference type="InterPro" id="IPR038770">
    <property type="entry name" value="Na+/solute_symporter_sf"/>
</dbReference>
<feature type="transmembrane region" description="Helical" evidence="1">
    <location>
        <begin position="35"/>
        <end position="53"/>
    </location>
</feature>
<dbReference type="Gene3D" id="1.20.1530.20">
    <property type="match status" value="1"/>
</dbReference>
<sequence length="79" mass="8772">MDFFEIFQWIFMIAAMIAGLALGQIGNVAGIATHFITPFLIVMLFGVFLQTPVASLKAGFKNAKVLRMNLVIIFYGRLC</sequence>
<accession>A0AAC9WH01</accession>
<dbReference type="RefSeq" id="WP_081561994.1">
    <property type="nucleotide sequence ID" value="NZ_CP017603.1"/>
</dbReference>
<gene>
    <name evidence="2" type="ORF">CLFO_15830</name>
</gene>
<dbReference type="Proteomes" id="UP000192478">
    <property type="component" value="Chromosome"/>
</dbReference>
<reference evidence="2 3" key="1">
    <citation type="submission" date="2017-03" db="EMBL/GenBank/DDBJ databases">
        <title>Complete sequence of Clostridium formicaceticum DSM 92.</title>
        <authorList>
            <person name="Poehlein A."/>
            <person name="Karl M."/>
            <person name="Bengelsdorf F.R."/>
            <person name="Duerre P."/>
            <person name="Daniel R."/>
        </authorList>
    </citation>
    <scope>NUCLEOTIDE SEQUENCE [LARGE SCALE GENOMIC DNA]</scope>
    <source>
        <strain evidence="2 3">DSM 92</strain>
    </source>
</reference>
<keyword evidence="1" id="KW-0472">Membrane</keyword>
<evidence type="ECO:0000313" key="2">
    <source>
        <dbReference type="EMBL" id="ARE87195.1"/>
    </source>
</evidence>